<gene>
    <name evidence="6" type="ORF">DFJ65_2546</name>
</gene>
<evidence type="ECO:0000259" key="4">
    <source>
        <dbReference type="Pfam" id="PF01408"/>
    </source>
</evidence>
<keyword evidence="7" id="KW-1185">Reference proteome</keyword>
<comment type="similarity">
    <text evidence="1">Belongs to the Gfo/Idh/MocA family.</text>
</comment>
<feature type="domain" description="Gfo/Idh/MocA-like oxidoreductase N-terminal" evidence="4">
    <location>
        <begin position="5"/>
        <end position="121"/>
    </location>
</feature>
<dbReference type="InterPro" id="IPR055170">
    <property type="entry name" value="GFO_IDH_MocA-like_dom"/>
</dbReference>
<dbReference type="SUPFAM" id="SSF51735">
    <property type="entry name" value="NAD(P)-binding Rossmann-fold domains"/>
    <property type="match status" value="1"/>
</dbReference>
<evidence type="ECO:0000259" key="5">
    <source>
        <dbReference type="Pfam" id="PF22725"/>
    </source>
</evidence>
<dbReference type="PANTHER" id="PTHR43708:SF5">
    <property type="entry name" value="CONSERVED EXPRESSED OXIDOREDUCTASE (EUROFUNG)-RELATED"/>
    <property type="match status" value="1"/>
</dbReference>
<dbReference type="GO" id="GO:0000166">
    <property type="term" value="F:nucleotide binding"/>
    <property type="evidence" value="ECO:0007669"/>
    <property type="project" value="InterPro"/>
</dbReference>
<name>A0A3D9UPU2_9MICO</name>
<dbReference type="Gene3D" id="3.30.360.10">
    <property type="entry name" value="Dihydrodipicolinate Reductase, domain 2"/>
    <property type="match status" value="1"/>
</dbReference>
<dbReference type="Pfam" id="PF01408">
    <property type="entry name" value="GFO_IDH_MocA"/>
    <property type="match status" value="1"/>
</dbReference>
<feature type="domain" description="GFO/IDH/MocA-like oxidoreductase" evidence="5">
    <location>
        <begin position="133"/>
        <end position="250"/>
    </location>
</feature>
<organism evidence="6 7">
    <name type="scientific">Calidifontibacter indicus</name>
    <dbReference type="NCBI Taxonomy" id="419650"/>
    <lineage>
        <taxon>Bacteria</taxon>
        <taxon>Bacillati</taxon>
        <taxon>Actinomycetota</taxon>
        <taxon>Actinomycetes</taxon>
        <taxon>Micrococcales</taxon>
        <taxon>Dermacoccaceae</taxon>
        <taxon>Calidifontibacter</taxon>
    </lineage>
</organism>
<dbReference type="EMBL" id="QTUA01000001">
    <property type="protein sequence ID" value="REF31478.1"/>
    <property type="molecule type" value="Genomic_DNA"/>
</dbReference>
<dbReference type="Pfam" id="PF22725">
    <property type="entry name" value="GFO_IDH_MocA_C3"/>
    <property type="match status" value="1"/>
</dbReference>
<keyword evidence="2" id="KW-0560">Oxidoreductase</keyword>
<dbReference type="SUPFAM" id="SSF55347">
    <property type="entry name" value="Glyceraldehyde-3-phosphate dehydrogenase-like, C-terminal domain"/>
    <property type="match status" value="1"/>
</dbReference>
<evidence type="ECO:0000313" key="7">
    <source>
        <dbReference type="Proteomes" id="UP000256253"/>
    </source>
</evidence>
<dbReference type="InterPro" id="IPR000683">
    <property type="entry name" value="Gfo/Idh/MocA-like_OxRdtase_N"/>
</dbReference>
<dbReference type="PANTHER" id="PTHR43708">
    <property type="entry name" value="CONSERVED EXPRESSED OXIDOREDUCTASE (EUROFUNG)"/>
    <property type="match status" value="1"/>
</dbReference>
<keyword evidence="3" id="KW-0520">NAD</keyword>
<evidence type="ECO:0000313" key="6">
    <source>
        <dbReference type="EMBL" id="REF31478.1"/>
    </source>
</evidence>
<evidence type="ECO:0000256" key="1">
    <source>
        <dbReference type="ARBA" id="ARBA00010928"/>
    </source>
</evidence>
<proteinExistence type="inferred from homology"/>
<sequence length="343" mass="36422">MAQRLRVALAGYGMAGRGIHRPQLVAAGFEIAAISTSSPARVEQARSDEPAAQIVPDLDALLEVPDLDLVVLATPSGSHANHLTAAVAAGVPTVVDKPITVDAPSACKAVDAAAQAATPLTVFQNRRWDSPHLAARKLLDEGRLGDLVRYEFRWERWRPEPKQRWREQATAAEGGGLLLDLGTHLVDSAVDLFGPVRSVFATVEAHTTVAEDAAVLICRHAGGAVSELSTTSLAGAPGPRLRVTGTRGTFLVTEFESEPNGFPGFSAEPGCVGWLVRGDDRTPVPTVRAERTFYEQVAIALRSNDIQAALPVDPWDAVHTAEVIDAARASARSWQAVDISVCG</sequence>
<dbReference type="Gene3D" id="3.40.50.720">
    <property type="entry name" value="NAD(P)-binding Rossmann-like Domain"/>
    <property type="match status" value="1"/>
</dbReference>
<dbReference type="RefSeq" id="WP_115923307.1">
    <property type="nucleotide sequence ID" value="NZ_QTUA01000001.1"/>
</dbReference>
<dbReference type="OrthoDB" id="256869at2"/>
<protein>
    <submittedName>
        <fullName evidence="6">Putative dehydrogenase</fullName>
    </submittedName>
</protein>
<evidence type="ECO:0000256" key="3">
    <source>
        <dbReference type="ARBA" id="ARBA00023027"/>
    </source>
</evidence>
<comment type="caution">
    <text evidence="6">The sequence shown here is derived from an EMBL/GenBank/DDBJ whole genome shotgun (WGS) entry which is preliminary data.</text>
</comment>
<dbReference type="GO" id="GO:0016491">
    <property type="term" value="F:oxidoreductase activity"/>
    <property type="evidence" value="ECO:0007669"/>
    <property type="project" value="UniProtKB-KW"/>
</dbReference>
<dbReference type="AlphaFoldDB" id="A0A3D9UPU2"/>
<evidence type="ECO:0000256" key="2">
    <source>
        <dbReference type="ARBA" id="ARBA00023002"/>
    </source>
</evidence>
<accession>A0A3D9UPU2</accession>
<dbReference type="InterPro" id="IPR036291">
    <property type="entry name" value="NAD(P)-bd_dom_sf"/>
</dbReference>
<dbReference type="InterPro" id="IPR051317">
    <property type="entry name" value="Gfo/Idh/MocA_oxidoreduct"/>
</dbReference>
<dbReference type="Proteomes" id="UP000256253">
    <property type="component" value="Unassembled WGS sequence"/>
</dbReference>
<reference evidence="6 7" key="1">
    <citation type="submission" date="2018-08" db="EMBL/GenBank/DDBJ databases">
        <title>Sequencing the genomes of 1000 actinobacteria strains.</title>
        <authorList>
            <person name="Klenk H.-P."/>
        </authorList>
    </citation>
    <scope>NUCLEOTIDE SEQUENCE [LARGE SCALE GENOMIC DNA]</scope>
    <source>
        <strain evidence="6 7">DSM 22967</strain>
    </source>
</reference>